<dbReference type="EMBL" id="CARXXK010000003">
    <property type="protein sequence ID" value="CAI6362975.1"/>
    <property type="molecule type" value="Genomic_DNA"/>
</dbReference>
<dbReference type="InterPro" id="IPR051023">
    <property type="entry name" value="PP2A_Regulatory_Subunit_A"/>
</dbReference>
<proteinExistence type="predicted"/>
<reference evidence="2 3" key="1">
    <citation type="submission" date="2023-01" db="EMBL/GenBank/DDBJ databases">
        <authorList>
            <person name="Whitehead M."/>
        </authorList>
    </citation>
    <scope>NUCLEOTIDE SEQUENCE [LARGE SCALE GENOMIC DNA]</scope>
</reference>
<name>A0AAV0X405_9HEMI</name>
<dbReference type="AlphaFoldDB" id="A0AAV0X405"/>
<protein>
    <recommendedName>
        <fullName evidence="4">Serine/threonine-protein phosphatase 4 regulatory subunit 1</fullName>
    </recommendedName>
</protein>
<evidence type="ECO:0000256" key="1">
    <source>
        <dbReference type="ARBA" id="ARBA00022737"/>
    </source>
</evidence>
<organism evidence="2 3">
    <name type="scientific">Macrosiphum euphorbiae</name>
    <name type="common">potato aphid</name>
    <dbReference type="NCBI Taxonomy" id="13131"/>
    <lineage>
        <taxon>Eukaryota</taxon>
        <taxon>Metazoa</taxon>
        <taxon>Ecdysozoa</taxon>
        <taxon>Arthropoda</taxon>
        <taxon>Hexapoda</taxon>
        <taxon>Insecta</taxon>
        <taxon>Pterygota</taxon>
        <taxon>Neoptera</taxon>
        <taxon>Paraneoptera</taxon>
        <taxon>Hemiptera</taxon>
        <taxon>Sternorrhyncha</taxon>
        <taxon>Aphidomorpha</taxon>
        <taxon>Aphidoidea</taxon>
        <taxon>Aphididae</taxon>
        <taxon>Macrosiphini</taxon>
        <taxon>Macrosiphum</taxon>
    </lineage>
</organism>
<dbReference type="Proteomes" id="UP001160148">
    <property type="component" value="Unassembled WGS sequence"/>
</dbReference>
<dbReference type="GO" id="GO:0005737">
    <property type="term" value="C:cytoplasm"/>
    <property type="evidence" value="ECO:0007669"/>
    <property type="project" value="TreeGrafter"/>
</dbReference>
<sequence>MHHAAAMVFQENNKRSLFLGSFVQVGAGIERLMIQNSDGAGEDESMEIFDLAGNQHSDNMPSETVKQMYNASAEEIRNTTPKYISCCMKFVIKEHVEMIPDILTVIEKMTKDEDKLMRFDTVCTVGYLCTVFHQHEDLRSYIHSFLLPAIIKALSDPAEQVIMRAQMVLTYIISKGVINSKTIEDIVCPALILAANSTDDLHVQNNIVTLVGKIVLKINDNVLCKTVLPFLINKSHSDCIYVRLAALLSFPELGHALDIDHKIKVLLPRYFEMCNDRVGTIRKTCADIITPLSVCCDDALRQGPITDAAGRLLSDSCKFVRQTALENLGPLITTYASPAVTSLVTTRTLILMMVSNFTDDLHYITMKCQTSQEYFKATELLMDREKPWSNETTMKNDNKFWVADYNVKTESEELYSTFAYWREPICDTKSSFSFENDCDDRESEVERLQTMIPNKLWYVPMNNNSNLNCTEMKKSEFEVKPILEEGNADSKPSATEHNGRDLVVPALLLDHYADMAGAFDDSDLASQCACMLPAVLVTIGPTHWPLLRHTYYVLASHRSWKVRRKAASYIHKLAIYIGEEATSRDLLPIFESLVLDLDEVRSGAIDNFAAFLKMLSVTVRSDLAPMMCRFLKTDYEWNWRFRQNFCEQLAESLHLFTPLDMYHHIHEVCLSLLMDRISSVRQSALSLVPELLVVLNKNLSLKRLMLNELVTRFGRADLWSRRQMFAQICSYILNYGDRCLSTVDFNNELMPCLLNLGSDRVPNVRLMVAKTLYTQVANNSVFMDLQNPQHNVLTETLTRLRRDEDRDVRYFADSNRGFGISAN</sequence>
<evidence type="ECO:0000313" key="2">
    <source>
        <dbReference type="EMBL" id="CAI6362975.1"/>
    </source>
</evidence>
<evidence type="ECO:0000313" key="3">
    <source>
        <dbReference type="Proteomes" id="UP001160148"/>
    </source>
</evidence>
<dbReference type="Gene3D" id="1.25.10.10">
    <property type="entry name" value="Leucine-rich Repeat Variant"/>
    <property type="match status" value="2"/>
</dbReference>
<comment type="caution">
    <text evidence="2">The sequence shown here is derived from an EMBL/GenBank/DDBJ whole genome shotgun (WGS) entry which is preliminary data.</text>
</comment>
<dbReference type="GO" id="GO:0019888">
    <property type="term" value="F:protein phosphatase regulator activity"/>
    <property type="evidence" value="ECO:0007669"/>
    <property type="project" value="TreeGrafter"/>
</dbReference>
<accession>A0AAV0X405</accession>
<evidence type="ECO:0008006" key="4">
    <source>
        <dbReference type="Google" id="ProtNLM"/>
    </source>
</evidence>
<dbReference type="SUPFAM" id="SSF48371">
    <property type="entry name" value="ARM repeat"/>
    <property type="match status" value="1"/>
</dbReference>
<gene>
    <name evidence="2" type="ORF">MEUPH1_LOCUS17987</name>
</gene>
<keyword evidence="1" id="KW-0677">Repeat</keyword>
<dbReference type="PANTHER" id="PTHR10648">
    <property type="entry name" value="SERINE/THREONINE-PROTEIN PHOSPHATASE PP2A 65 KDA REGULATORY SUBUNIT"/>
    <property type="match status" value="1"/>
</dbReference>
<dbReference type="PANTHER" id="PTHR10648:SF1">
    <property type="entry name" value="SERINE_THREONINE-PROTEIN PHOSPHATASE 4 REGULATORY SUBUNIT 1"/>
    <property type="match status" value="1"/>
</dbReference>
<dbReference type="InterPro" id="IPR011989">
    <property type="entry name" value="ARM-like"/>
</dbReference>
<dbReference type="InterPro" id="IPR016024">
    <property type="entry name" value="ARM-type_fold"/>
</dbReference>
<keyword evidence="3" id="KW-1185">Reference proteome</keyword>